<organism evidence="9 10">
    <name type="scientific">Xylaria flabelliformis</name>
    <dbReference type="NCBI Taxonomy" id="2512241"/>
    <lineage>
        <taxon>Eukaryota</taxon>
        <taxon>Fungi</taxon>
        <taxon>Dikarya</taxon>
        <taxon>Ascomycota</taxon>
        <taxon>Pezizomycotina</taxon>
        <taxon>Sordariomycetes</taxon>
        <taxon>Xylariomycetidae</taxon>
        <taxon>Xylariales</taxon>
        <taxon>Xylariaceae</taxon>
        <taxon>Xylaria</taxon>
    </lineage>
</organism>
<keyword evidence="7" id="KW-0812">Transmembrane</keyword>
<evidence type="ECO:0000313" key="9">
    <source>
        <dbReference type="EMBL" id="TRX98583.1"/>
    </source>
</evidence>
<dbReference type="OrthoDB" id="5424793at2759"/>
<keyword evidence="2" id="KW-0805">Transcription regulation</keyword>
<comment type="caution">
    <text evidence="9">The sequence shown here is derived from an EMBL/GenBank/DDBJ whole genome shotgun (WGS) entry which is preliminary data.</text>
</comment>
<dbReference type="GO" id="GO:0008270">
    <property type="term" value="F:zinc ion binding"/>
    <property type="evidence" value="ECO:0007669"/>
    <property type="project" value="InterPro"/>
</dbReference>
<evidence type="ECO:0000256" key="5">
    <source>
        <dbReference type="ARBA" id="ARBA00023242"/>
    </source>
</evidence>
<evidence type="ECO:0000313" key="10">
    <source>
        <dbReference type="Proteomes" id="UP000319160"/>
    </source>
</evidence>
<evidence type="ECO:0000256" key="4">
    <source>
        <dbReference type="ARBA" id="ARBA00023163"/>
    </source>
</evidence>
<feature type="region of interest" description="Disordered" evidence="6">
    <location>
        <begin position="35"/>
        <end position="69"/>
    </location>
</feature>
<proteinExistence type="predicted"/>
<keyword evidence="5" id="KW-0539">Nucleus</keyword>
<dbReference type="GO" id="GO:0005634">
    <property type="term" value="C:nucleus"/>
    <property type="evidence" value="ECO:0007669"/>
    <property type="project" value="UniProtKB-SubCell"/>
</dbReference>
<evidence type="ECO:0000256" key="2">
    <source>
        <dbReference type="ARBA" id="ARBA00023015"/>
    </source>
</evidence>
<keyword evidence="10" id="KW-1185">Reference proteome</keyword>
<dbReference type="STRING" id="2512241.A0A553IEF0"/>
<dbReference type="SUPFAM" id="SSF57701">
    <property type="entry name" value="Zn2/Cys6 DNA-binding domain"/>
    <property type="match status" value="1"/>
</dbReference>
<dbReference type="InterPro" id="IPR051089">
    <property type="entry name" value="prtT"/>
</dbReference>
<gene>
    <name evidence="9" type="ORF">FHL15_000657</name>
</gene>
<feature type="compositionally biased region" description="Polar residues" evidence="6">
    <location>
        <begin position="276"/>
        <end position="295"/>
    </location>
</feature>
<dbReference type="InterPro" id="IPR036864">
    <property type="entry name" value="Zn2-C6_fun-type_DNA-bd_sf"/>
</dbReference>
<dbReference type="CDD" id="cd12148">
    <property type="entry name" value="fungal_TF_MHR"/>
    <property type="match status" value="1"/>
</dbReference>
<keyword evidence="4" id="KW-0804">Transcription</keyword>
<feature type="domain" description="Zn(2)-C6 fungal-type" evidence="8">
    <location>
        <begin position="489"/>
        <end position="521"/>
    </location>
</feature>
<evidence type="ECO:0000259" key="8">
    <source>
        <dbReference type="PROSITE" id="PS50048"/>
    </source>
</evidence>
<comment type="subcellular location">
    <subcellularLocation>
        <location evidence="1">Nucleus</location>
    </subcellularLocation>
</comment>
<dbReference type="Proteomes" id="UP000319160">
    <property type="component" value="Unassembled WGS sequence"/>
</dbReference>
<reference evidence="10" key="1">
    <citation type="submission" date="2019-06" db="EMBL/GenBank/DDBJ databases">
        <title>Draft genome sequence of the griseofulvin-producing fungus Xylaria cubensis strain G536.</title>
        <authorList>
            <person name="Mead M.E."/>
            <person name="Raja H.A."/>
            <person name="Steenwyk J.L."/>
            <person name="Knowles S.L."/>
            <person name="Oberlies N.H."/>
            <person name="Rokas A."/>
        </authorList>
    </citation>
    <scope>NUCLEOTIDE SEQUENCE [LARGE SCALE GENOMIC DNA]</scope>
    <source>
        <strain evidence="10">G536</strain>
    </source>
</reference>
<feature type="transmembrane region" description="Helical" evidence="7">
    <location>
        <begin position="432"/>
        <end position="452"/>
    </location>
</feature>
<dbReference type="PANTHER" id="PTHR31845:SF39">
    <property type="entry name" value="TRANSCRIPTION FACTOR PBCR-RELATED"/>
    <property type="match status" value="1"/>
</dbReference>
<dbReference type="SMART" id="SM00066">
    <property type="entry name" value="GAL4"/>
    <property type="match status" value="1"/>
</dbReference>
<dbReference type="PANTHER" id="PTHR31845">
    <property type="entry name" value="FINGER DOMAIN PROTEIN, PUTATIVE-RELATED"/>
    <property type="match status" value="1"/>
</dbReference>
<feature type="region of interest" description="Disordered" evidence="6">
    <location>
        <begin position="1025"/>
        <end position="1052"/>
    </location>
</feature>
<dbReference type="PROSITE" id="PS50048">
    <property type="entry name" value="ZN2_CY6_FUNGAL_2"/>
    <property type="match status" value="1"/>
</dbReference>
<evidence type="ECO:0000256" key="3">
    <source>
        <dbReference type="ARBA" id="ARBA00023125"/>
    </source>
</evidence>
<dbReference type="InterPro" id="IPR001138">
    <property type="entry name" value="Zn2Cys6_DnaBD"/>
</dbReference>
<keyword evidence="7" id="KW-0472">Membrane</keyword>
<accession>A0A553IEF0</accession>
<evidence type="ECO:0000256" key="6">
    <source>
        <dbReference type="SAM" id="MobiDB-lite"/>
    </source>
</evidence>
<dbReference type="Gene3D" id="4.10.240.10">
    <property type="entry name" value="Zn(2)-C6 fungal-type DNA-binding domain"/>
    <property type="match status" value="1"/>
</dbReference>
<evidence type="ECO:0000256" key="1">
    <source>
        <dbReference type="ARBA" id="ARBA00004123"/>
    </source>
</evidence>
<dbReference type="PROSITE" id="PS00463">
    <property type="entry name" value="ZN2_CY6_FUNGAL_1"/>
    <property type="match status" value="1"/>
</dbReference>
<keyword evidence="7" id="KW-1133">Transmembrane helix</keyword>
<dbReference type="CDD" id="cd00067">
    <property type="entry name" value="GAL4"/>
    <property type="match status" value="1"/>
</dbReference>
<protein>
    <recommendedName>
        <fullName evidence="8">Zn(2)-C6 fungal-type domain-containing protein</fullName>
    </recommendedName>
</protein>
<dbReference type="GO" id="GO:0000981">
    <property type="term" value="F:DNA-binding transcription factor activity, RNA polymerase II-specific"/>
    <property type="evidence" value="ECO:0007669"/>
    <property type="project" value="InterPro"/>
</dbReference>
<dbReference type="EMBL" id="VFLP01000002">
    <property type="protein sequence ID" value="TRX98583.1"/>
    <property type="molecule type" value="Genomic_DNA"/>
</dbReference>
<feature type="compositionally biased region" description="Polar residues" evidence="6">
    <location>
        <begin position="35"/>
        <end position="47"/>
    </location>
</feature>
<dbReference type="GO" id="GO:0000976">
    <property type="term" value="F:transcription cis-regulatory region binding"/>
    <property type="evidence" value="ECO:0007669"/>
    <property type="project" value="TreeGrafter"/>
</dbReference>
<sequence length="1205" mass="132319">MTTNSTINNAYINISREGGEMTESPIIPLTLAQNYTRSQQPSRSTTVPREPDLDRWKSRVPKTGNSPLVPKPLFTSEKCVVEIEPATATSGVLGSIPATGAVTVSSTSENAAASTTEPPTPISPSPSLFPVPPSADGIVASPVTMTSPVSLRPSNSVASRSSVYSQSTIGNTAGAARPRPVSSAYSQNTLTTVTATATSSPRTPTLTNWSSTLPGLQISGMPLANAHSQPRAPVYMEQVVEEQPVHQHIQTQIEVPRLRSPSLPQDRINRRRTLSYTGGLNTHNRDSGSISNRPLVSSPEHLSYPEIRTIPVDYEGNDWPLQKPSVIHDIPRKHYVSRSQGSNISYHVANKESISSSSGHLAPQDPYVTSPRASMAESHTPIMGPSEQRSGWWSDEEDVEQAHNGVSGYAAVEIKEKLSTKAQRWRTRNIKIIVGGSILAILIIVGIAYGRIPPTLFYVLLSQERGAITAMEQKQPSGPPQGRQKMNYACEACRAAKTKCQSGPQPEICKRCSEFKRECIFRTGPRTRRPKAAMRANSEAAALLPPPPGPSKTFSIDFQMPVAEEPSADFDDLRQQHEHFLDSLVSSSGDEDEQQVNEDIPSLAGDNMPKSQTFSFNDMSSSPSVSLSGMNSSWTESSAEYLAKQKSKPMLNLGIKPQFNLDSATKLLASFRNMLPHLPCLVLPEDADVRSLARSSPFILLAILAVTSCSSSLQGHSLYDEEFRKVLGLKYVAGGERSLELLQGVLIYCSWYPFHLRPKNKQSYQYLRMAVDIVHDLEMEQAPDLDLLYSAGPEQRARKLNDIRALLGSYYAMSTFAVTWGKNLPSLRYSPELTRCAEALEQNSELEQDRHLVWLVRLQYVFEQLIVSQRNWERGPRDHQSETQRNLIRAGLAAQFREFKQRMPEQYISNTSILLLSHLTEAFTLAPPIFRIPRKFLKDGAEIVTPDRLLHTAHIARAVFDHVTSLPPQELGGLSSADYGRFIVAVIITYRLSFPMLAICRNYDVAQGRRILDLGEMLRRLIGAPNDEAQEEGDSKGKGGQKGSPAVIRKPRKSDAVSALRVVLQSVKLKFEEKSAALDAMPSAATRDEMSTRDFGSICPMLNGSMDQYIPLWSGQQSTGSYATSQGSSSAVMTDALSSSAGIDSSNPFVGPIGQMGLGTGVFEDKTLMYHDLWATMTMGWAGDMGEINMEDIGNTGYGDMLDQD</sequence>
<name>A0A553IEF0_9PEZI</name>
<feature type="region of interest" description="Disordered" evidence="6">
    <location>
        <begin position="276"/>
        <end position="297"/>
    </location>
</feature>
<evidence type="ECO:0000256" key="7">
    <source>
        <dbReference type="SAM" id="Phobius"/>
    </source>
</evidence>
<keyword evidence="3" id="KW-0238">DNA-binding</keyword>
<dbReference type="AlphaFoldDB" id="A0A553IEF0"/>